<proteinExistence type="predicted"/>
<accession>A0A9X6NCQ6</accession>
<reference evidence="4" key="1">
    <citation type="submission" date="2017-01" db="EMBL/GenBank/DDBJ databases">
        <title>Comparative genomics of anhydrobiosis in the tardigrade Hypsibius dujardini.</title>
        <authorList>
            <person name="Yoshida Y."/>
            <person name="Koutsovoulos G."/>
            <person name="Laetsch D."/>
            <person name="Stevens L."/>
            <person name="Kumar S."/>
            <person name="Horikawa D."/>
            <person name="Ishino K."/>
            <person name="Komine S."/>
            <person name="Tomita M."/>
            <person name="Blaxter M."/>
            <person name="Arakawa K."/>
        </authorList>
    </citation>
    <scope>NUCLEOTIDE SEQUENCE [LARGE SCALE GENOMIC DNA]</scope>
    <source>
        <strain evidence="4">Z151</strain>
    </source>
</reference>
<protein>
    <submittedName>
        <fullName evidence="3">Uncharacterized protein</fullName>
    </submittedName>
</protein>
<comment type="caution">
    <text evidence="3">The sequence shown here is derived from an EMBL/GenBank/DDBJ whole genome shotgun (WGS) entry which is preliminary data.</text>
</comment>
<keyword evidence="4" id="KW-1185">Reference proteome</keyword>
<feature type="region of interest" description="Disordered" evidence="2">
    <location>
        <begin position="543"/>
        <end position="567"/>
    </location>
</feature>
<feature type="region of interest" description="Disordered" evidence="2">
    <location>
        <begin position="33"/>
        <end position="58"/>
    </location>
</feature>
<feature type="coiled-coil region" evidence="1">
    <location>
        <begin position="355"/>
        <end position="460"/>
    </location>
</feature>
<feature type="region of interest" description="Disordered" evidence="2">
    <location>
        <begin position="588"/>
        <end position="619"/>
    </location>
</feature>
<name>A0A9X6NCQ6_HYPEX</name>
<evidence type="ECO:0000256" key="2">
    <source>
        <dbReference type="SAM" id="MobiDB-lite"/>
    </source>
</evidence>
<sequence>MSFHVSTAVSDLVTRLNALTYDNNKPTEVLLSSSHTSLNPKEEKVNDDKNVENSVSTQAHRRIDPGITPKFEDFHVVPVDPRNIVPALDYYGHPGVSPPFPTPVRWMVWSEAQKPPEEFPDANDSEASFGDPDLTTLAGIKATAERTKRMLQEKHKVLYEQLQREVEREGIERQLNETLLRALDNAKNQSMMALGDMIRHNEQLELRLKDLAVRQKELETETVAKVLRADSHADETIKSIEKVIKDKDETILKLASEIKFLRTFAEEKDQVQASIAALRGAARDRYHQQQLELNHIHDMQMEEQHKLQGLAADRLLALTEQSYDSVLHNLDDSMVGVFYRNCQVQDAVAIWLQRNKDLKKEKRLLNVKIQHVMERRKPAANYLSRYGVRQEQMNKKIREYQKRCDELKEMYKKGVESFEQDCREVVPAVQKQLKKKTSKLRTLERDKAVKRAELQRTKQLLAIVNQERSSMEKGLIWGIRSVMERTGRSDVDDLSWSEREMILRRVFVYMNLIRCKPEEQMLADFEQDVESYVGNLEKNLAGIPPLAPRLPPSKLASSTVSSTKYPAISTTKRPLSMAASAQRLPVIAEQPSHESLPSFGFQKSCNTMQLDDPHHNGPP</sequence>
<organism evidence="3 4">
    <name type="scientific">Hypsibius exemplaris</name>
    <name type="common">Freshwater tardigrade</name>
    <dbReference type="NCBI Taxonomy" id="2072580"/>
    <lineage>
        <taxon>Eukaryota</taxon>
        <taxon>Metazoa</taxon>
        <taxon>Ecdysozoa</taxon>
        <taxon>Tardigrada</taxon>
        <taxon>Eutardigrada</taxon>
        <taxon>Parachela</taxon>
        <taxon>Hypsibioidea</taxon>
        <taxon>Hypsibiidae</taxon>
        <taxon>Hypsibius</taxon>
    </lineage>
</organism>
<keyword evidence="1" id="KW-0175">Coiled coil</keyword>
<dbReference type="EMBL" id="MTYJ01000235">
    <property type="protein sequence ID" value="OWA51692.1"/>
    <property type="molecule type" value="Genomic_DNA"/>
</dbReference>
<dbReference type="OrthoDB" id="441129at2759"/>
<feature type="compositionally biased region" description="Polar residues" evidence="2">
    <location>
        <begin position="555"/>
        <end position="567"/>
    </location>
</feature>
<evidence type="ECO:0000313" key="4">
    <source>
        <dbReference type="Proteomes" id="UP000192578"/>
    </source>
</evidence>
<feature type="compositionally biased region" description="Basic and acidic residues" evidence="2">
    <location>
        <begin position="40"/>
        <end position="51"/>
    </location>
</feature>
<gene>
    <name evidence="3" type="ORF">BV898_16165</name>
</gene>
<evidence type="ECO:0000256" key="1">
    <source>
        <dbReference type="SAM" id="Coils"/>
    </source>
</evidence>
<dbReference type="AlphaFoldDB" id="A0A9X6NCQ6"/>
<evidence type="ECO:0000313" key="3">
    <source>
        <dbReference type="EMBL" id="OWA51692.1"/>
    </source>
</evidence>
<dbReference type="Proteomes" id="UP000192578">
    <property type="component" value="Unassembled WGS sequence"/>
</dbReference>